<evidence type="ECO:0000313" key="2">
    <source>
        <dbReference type="Proteomes" id="UP000078447"/>
    </source>
</evidence>
<evidence type="ECO:0000313" key="1">
    <source>
        <dbReference type="EMBL" id="OAN10151.1"/>
    </source>
</evidence>
<protein>
    <submittedName>
        <fullName evidence="1">Uncharacterized protein</fullName>
    </submittedName>
</protein>
<gene>
    <name evidence="1" type="ORF">A3783_15420</name>
</gene>
<sequence length="66" mass="7873">MRRQSVKAPIIRYTELEERGLVGMRHERNYLLLSLLKRGFICVEGKVIGTYFDLCWSWSKKELNIK</sequence>
<dbReference type="EMBL" id="LVVL01000019">
    <property type="protein sequence ID" value="OAN10151.1"/>
    <property type="molecule type" value="Genomic_DNA"/>
</dbReference>
<accession>A0ABX2V6A8</accession>
<proteinExistence type="predicted"/>
<dbReference type="RefSeq" id="WP_028105298.1">
    <property type="nucleotide sequence ID" value="NZ_LVVL01000019.1"/>
</dbReference>
<dbReference type="Proteomes" id="UP000078447">
    <property type="component" value="Unassembled WGS sequence"/>
</dbReference>
<reference evidence="1 2" key="1">
    <citation type="submission" date="2016-03" db="EMBL/GenBank/DDBJ databases">
        <authorList>
            <person name="Cho S.-Y."/>
            <person name="Lim S."/>
            <person name="Kim H."/>
            <person name="Soh E.H."/>
            <person name="Moon J.S."/>
        </authorList>
    </citation>
    <scope>NUCLEOTIDE SEQUENCE [LARGE SCALE GENOMIC DNA]</scope>
    <source>
        <strain evidence="1 2">KCTC 3810</strain>
    </source>
</reference>
<keyword evidence="2" id="KW-1185">Reference proteome</keyword>
<comment type="caution">
    <text evidence="1">The sequence shown here is derived from an EMBL/GenBank/DDBJ whole genome shotgun (WGS) entry which is preliminary data.</text>
</comment>
<name>A0ABX2V6A8_9BACL</name>
<organism evidence="1 2">
    <name type="scientific">Exiguobacterium undae</name>
    <dbReference type="NCBI Taxonomy" id="169177"/>
    <lineage>
        <taxon>Bacteria</taxon>
        <taxon>Bacillati</taxon>
        <taxon>Bacillota</taxon>
        <taxon>Bacilli</taxon>
        <taxon>Bacillales</taxon>
        <taxon>Bacillales Family XII. Incertae Sedis</taxon>
        <taxon>Exiguobacterium</taxon>
    </lineage>
</organism>